<organism evidence="2 3">
    <name type="scientific">Rhododendron griersonianum</name>
    <dbReference type="NCBI Taxonomy" id="479676"/>
    <lineage>
        <taxon>Eukaryota</taxon>
        <taxon>Viridiplantae</taxon>
        <taxon>Streptophyta</taxon>
        <taxon>Embryophyta</taxon>
        <taxon>Tracheophyta</taxon>
        <taxon>Spermatophyta</taxon>
        <taxon>Magnoliopsida</taxon>
        <taxon>eudicotyledons</taxon>
        <taxon>Gunneridae</taxon>
        <taxon>Pentapetalae</taxon>
        <taxon>asterids</taxon>
        <taxon>Ericales</taxon>
        <taxon>Ericaceae</taxon>
        <taxon>Ericoideae</taxon>
        <taxon>Rhodoreae</taxon>
        <taxon>Rhododendron</taxon>
    </lineage>
</organism>
<feature type="region of interest" description="Disordered" evidence="1">
    <location>
        <begin position="18"/>
        <end position="139"/>
    </location>
</feature>
<comment type="caution">
    <text evidence="2">The sequence shown here is derived from an EMBL/GenBank/DDBJ whole genome shotgun (WGS) entry which is preliminary data.</text>
</comment>
<accession>A0AAV6HYN7</accession>
<dbReference type="EMBL" id="JACTNZ010000012">
    <property type="protein sequence ID" value="KAG5520438.1"/>
    <property type="molecule type" value="Genomic_DNA"/>
</dbReference>
<evidence type="ECO:0000313" key="3">
    <source>
        <dbReference type="Proteomes" id="UP000823749"/>
    </source>
</evidence>
<dbReference type="AlphaFoldDB" id="A0AAV6HYN7"/>
<feature type="compositionally biased region" description="Basic residues" evidence="1">
    <location>
        <begin position="113"/>
        <end position="131"/>
    </location>
</feature>
<keyword evidence="3" id="KW-1185">Reference proteome</keyword>
<protein>
    <submittedName>
        <fullName evidence="2">Uncharacterized protein</fullName>
    </submittedName>
</protein>
<gene>
    <name evidence="2" type="ORF">RHGRI_033129</name>
</gene>
<reference evidence="2" key="1">
    <citation type="submission" date="2020-08" db="EMBL/GenBank/DDBJ databases">
        <title>Plant Genome Project.</title>
        <authorList>
            <person name="Zhang R.-G."/>
        </authorList>
    </citation>
    <scope>NUCLEOTIDE SEQUENCE</scope>
    <source>
        <strain evidence="2">WSP0</strain>
        <tissue evidence="2">Leaf</tissue>
    </source>
</reference>
<feature type="compositionally biased region" description="Basic and acidic residues" evidence="1">
    <location>
        <begin position="37"/>
        <end position="47"/>
    </location>
</feature>
<evidence type="ECO:0000256" key="1">
    <source>
        <dbReference type="SAM" id="MobiDB-lite"/>
    </source>
</evidence>
<sequence length="192" mass="20942">MELKKSSLGFRVLYDCNAGKKMPKNKKPGHLNQEAINYEKQRQERIDMNNQKLTALGLPTFSSSQKRKSNNTKQAKNMTPYNEVDDDYQPPEGVDKCSSSSEGEEELIPSQGRGKRRKTTAPPRSARRKKIVPPVESTMAPLPAQDSLFARASSNSISAMAKGGPRSTIGGGEGGDEVPAVAALEELPQLPD</sequence>
<feature type="compositionally biased region" description="Polar residues" evidence="1">
    <location>
        <begin position="71"/>
        <end position="80"/>
    </location>
</feature>
<evidence type="ECO:0000313" key="2">
    <source>
        <dbReference type="EMBL" id="KAG5520438.1"/>
    </source>
</evidence>
<dbReference type="Proteomes" id="UP000823749">
    <property type="component" value="Chromosome 12"/>
</dbReference>
<proteinExistence type="predicted"/>
<name>A0AAV6HYN7_9ERIC</name>